<evidence type="ECO:0000313" key="1">
    <source>
        <dbReference type="EMBL" id="CAI9287692.1"/>
    </source>
</evidence>
<keyword evidence="2" id="KW-1185">Reference proteome</keyword>
<name>A0AA35Z9F1_LACSI</name>
<dbReference type="Proteomes" id="UP001177003">
    <property type="component" value="Chromosome 5"/>
</dbReference>
<evidence type="ECO:0000313" key="2">
    <source>
        <dbReference type="Proteomes" id="UP001177003"/>
    </source>
</evidence>
<gene>
    <name evidence="1" type="ORF">LSALG_LOCUS27040</name>
</gene>
<organism evidence="1 2">
    <name type="scientific">Lactuca saligna</name>
    <name type="common">Willowleaf lettuce</name>
    <dbReference type="NCBI Taxonomy" id="75948"/>
    <lineage>
        <taxon>Eukaryota</taxon>
        <taxon>Viridiplantae</taxon>
        <taxon>Streptophyta</taxon>
        <taxon>Embryophyta</taxon>
        <taxon>Tracheophyta</taxon>
        <taxon>Spermatophyta</taxon>
        <taxon>Magnoliopsida</taxon>
        <taxon>eudicotyledons</taxon>
        <taxon>Gunneridae</taxon>
        <taxon>Pentapetalae</taxon>
        <taxon>asterids</taxon>
        <taxon>campanulids</taxon>
        <taxon>Asterales</taxon>
        <taxon>Asteraceae</taxon>
        <taxon>Cichorioideae</taxon>
        <taxon>Cichorieae</taxon>
        <taxon>Lactucinae</taxon>
        <taxon>Lactuca</taxon>
    </lineage>
</organism>
<dbReference type="EMBL" id="OX465081">
    <property type="protein sequence ID" value="CAI9287692.1"/>
    <property type="molecule type" value="Genomic_DNA"/>
</dbReference>
<protein>
    <submittedName>
        <fullName evidence="1">Uncharacterized protein</fullName>
    </submittedName>
</protein>
<dbReference type="AlphaFoldDB" id="A0AA35Z9F1"/>
<proteinExistence type="predicted"/>
<accession>A0AA35Z9F1</accession>
<sequence length="134" mass="15031">MVSLRCWLSMGKIVNSYKPTSSQPQIRGITFKNISLKPIVGRPSHLSLSQLAPAVAQPPITPVIKIPEEAIWVNQSANNKNQTHPAIVKINQSRLSRYAQQLLLAMRLFSVDFLALHGLMRENSQKMAKMMLKV</sequence>
<reference evidence="1" key="1">
    <citation type="submission" date="2023-04" db="EMBL/GenBank/DDBJ databases">
        <authorList>
            <person name="Vijverberg K."/>
            <person name="Xiong W."/>
            <person name="Schranz E."/>
        </authorList>
    </citation>
    <scope>NUCLEOTIDE SEQUENCE</scope>
</reference>